<sequence>MTAKDEGSAVEHSVGSLDTVDHKGPRAMESKAYERQTIPLLSAAHLRGDGCLLTYPFRSSFDGWMLNSSGCFIFTFLSGELS</sequence>
<gene>
    <name evidence="2" type="ORF">RRG08_005478</name>
</gene>
<proteinExistence type="predicted"/>
<comment type="caution">
    <text evidence="2">The sequence shown here is derived from an EMBL/GenBank/DDBJ whole genome shotgun (WGS) entry which is preliminary data.</text>
</comment>
<protein>
    <submittedName>
        <fullName evidence="2">Uncharacterized protein</fullName>
    </submittedName>
</protein>
<dbReference type="Proteomes" id="UP001283361">
    <property type="component" value="Unassembled WGS sequence"/>
</dbReference>
<keyword evidence="3" id="KW-1185">Reference proteome</keyword>
<name>A0AAE0Y121_9GAST</name>
<reference evidence="2" key="1">
    <citation type="journal article" date="2023" name="G3 (Bethesda)">
        <title>A reference genome for the long-term kleptoplast-retaining sea slug Elysia crispata morphotype clarki.</title>
        <authorList>
            <person name="Eastman K.E."/>
            <person name="Pendleton A.L."/>
            <person name="Shaikh M.A."/>
            <person name="Suttiyut T."/>
            <person name="Ogas R."/>
            <person name="Tomko P."/>
            <person name="Gavelis G."/>
            <person name="Widhalm J.R."/>
            <person name="Wisecaver J.H."/>
        </authorList>
    </citation>
    <scope>NUCLEOTIDE SEQUENCE</scope>
    <source>
        <strain evidence="2">ECLA1</strain>
    </source>
</reference>
<feature type="region of interest" description="Disordered" evidence="1">
    <location>
        <begin position="1"/>
        <end position="25"/>
    </location>
</feature>
<accession>A0AAE0Y121</accession>
<dbReference type="AlphaFoldDB" id="A0AAE0Y121"/>
<organism evidence="2 3">
    <name type="scientific">Elysia crispata</name>
    <name type="common">lettuce slug</name>
    <dbReference type="NCBI Taxonomy" id="231223"/>
    <lineage>
        <taxon>Eukaryota</taxon>
        <taxon>Metazoa</taxon>
        <taxon>Spiralia</taxon>
        <taxon>Lophotrochozoa</taxon>
        <taxon>Mollusca</taxon>
        <taxon>Gastropoda</taxon>
        <taxon>Heterobranchia</taxon>
        <taxon>Euthyneura</taxon>
        <taxon>Panpulmonata</taxon>
        <taxon>Sacoglossa</taxon>
        <taxon>Placobranchoidea</taxon>
        <taxon>Plakobranchidae</taxon>
        <taxon>Elysia</taxon>
    </lineage>
</organism>
<dbReference type="EMBL" id="JAWDGP010007160">
    <property type="protein sequence ID" value="KAK3729106.1"/>
    <property type="molecule type" value="Genomic_DNA"/>
</dbReference>
<evidence type="ECO:0000313" key="3">
    <source>
        <dbReference type="Proteomes" id="UP001283361"/>
    </source>
</evidence>
<evidence type="ECO:0000256" key="1">
    <source>
        <dbReference type="SAM" id="MobiDB-lite"/>
    </source>
</evidence>
<evidence type="ECO:0000313" key="2">
    <source>
        <dbReference type="EMBL" id="KAK3729106.1"/>
    </source>
</evidence>